<dbReference type="SUPFAM" id="SSF51905">
    <property type="entry name" value="FAD/NAD(P)-binding domain"/>
    <property type="match status" value="1"/>
</dbReference>
<dbReference type="Gene3D" id="3.50.50.60">
    <property type="entry name" value="FAD/NAD(P)-binding domain"/>
    <property type="match status" value="1"/>
</dbReference>
<dbReference type="NCBIfam" id="NF008425">
    <property type="entry name" value="PRK11259.1"/>
    <property type="match status" value="1"/>
</dbReference>
<evidence type="ECO:0000256" key="2">
    <source>
        <dbReference type="ARBA" id="ARBA00022630"/>
    </source>
</evidence>
<comment type="caution">
    <text evidence="6">The sequence shown here is derived from an EMBL/GenBank/DDBJ whole genome shotgun (WGS) entry which is preliminary data.</text>
</comment>
<reference evidence="6 7" key="1">
    <citation type="journal article" date="2022" name="BMC Genomics">
        <title>Comparative genome analysis of mycobacteria focusing on tRNA and non-coding RNA.</title>
        <authorList>
            <person name="Behra P.R.K."/>
            <person name="Pettersson B.M.F."/>
            <person name="Ramesh M."/>
            <person name="Das S."/>
            <person name="Dasgupta S."/>
            <person name="Kirsebom L.A."/>
        </authorList>
    </citation>
    <scope>NUCLEOTIDE SEQUENCE [LARGE SCALE GENOMIC DNA]</scope>
    <source>
        <strain evidence="6 7">DSM 44078</strain>
    </source>
</reference>
<dbReference type="InterPro" id="IPR036188">
    <property type="entry name" value="FAD/NAD-bd_sf"/>
</dbReference>
<evidence type="ECO:0000256" key="3">
    <source>
        <dbReference type="ARBA" id="ARBA00022827"/>
    </source>
</evidence>
<dbReference type="Gene3D" id="3.30.9.10">
    <property type="entry name" value="D-Amino Acid Oxidase, subunit A, domain 2"/>
    <property type="match status" value="1"/>
</dbReference>
<comment type="cofactor">
    <cofactor evidence="1">
        <name>FAD</name>
        <dbReference type="ChEBI" id="CHEBI:57692"/>
    </cofactor>
</comment>
<name>A0ABT3C712_9MYCO</name>
<dbReference type="EMBL" id="JACKTY010000013">
    <property type="protein sequence ID" value="MCV7225267.1"/>
    <property type="molecule type" value="Genomic_DNA"/>
</dbReference>
<organism evidence="6 7">
    <name type="scientific">Mycolicibacterium komossense</name>
    <dbReference type="NCBI Taxonomy" id="1779"/>
    <lineage>
        <taxon>Bacteria</taxon>
        <taxon>Bacillati</taxon>
        <taxon>Actinomycetota</taxon>
        <taxon>Actinomycetes</taxon>
        <taxon>Mycobacteriales</taxon>
        <taxon>Mycobacteriaceae</taxon>
        <taxon>Mycolicibacterium</taxon>
    </lineage>
</organism>
<keyword evidence="2" id="KW-0285">Flavoprotein</keyword>
<feature type="domain" description="FAD dependent oxidoreductase" evidence="5">
    <location>
        <begin position="13"/>
        <end position="368"/>
    </location>
</feature>
<dbReference type="EC" id="1.5.3.2" evidence="6"/>
<sequence>MVSLTSASNATCDVLVVGLGIMGASAMYQLTQRGASVLGVDSGGPTNELGSSHGQGRIFRRAYWEGEHFLPLLNRSLVGWRELHDNSHDPIVSESGGLFIGAPTSTLIRGSRSTAIHCGIEHEYLSAAQVGRRFPAFSADAAAVAVYEPEALTLLANNARLTYLSQSTRRGARLSYGSSVRSIAAGGRETVLVRGDGWQVSCGAVVLTAGGWIPQLLPEVAPYVKPMRIPVFSFDIDDGLHRHIRAGFPAFLFEADCGSLAYGLAETRGSKSVVKVGFHNRQLSPLDDMHGPRRQPLDQERLDVWAAVASLLPGLRASAVGVSCVYAMSRDESFIIGEAQAVPGLVYASACSGHGFKFAPAIGEVLAGLALDKDAGADISAFSPDRFGVGALS</sequence>
<dbReference type="PANTHER" id="PTHR10961:SF7">
    <property type="entry name" value="FAD DEPENDENT OXIDOREDUCTASE DOMAIN-CONTAINING PROTEIN"/>
    <property type="match status" value="1"/>
</dbReference>
<gene>
    <name evidence="6" type="primary">solA</name>
    <name evidence="6" type="ORF">H7J73_04360</name>
</gene>
<keyword evidence="3" id="KW-0274">FAD</keyword>
<keyword evidence="4 6" id="KW-0560">Oxidoreductase</keyword>
<proteinExistence type="predicted"/>
<dbReference type="PANTHER" id="PTHR10961">
    <property type="entry name" value="PEROXISOMAL SARCOSINE OXIDASE"/>
    <property type="match status" value="1"/>
</dbReference>
<evidence type="ECO:0000256" key="1">
    <source>
        <dbReference type="ARBA" id="ARBA00001974"/>
    </source>
</evidence>
<dbReference type="InterPro" id="IPR045170">
    <property type="entry name" value="MTOX"/>
</dbReference>
<evidence type="ECO:0000259" key="5">
    <source>
        <dbReference type="Pfam" id="PF01266"/>
    </source>
</evidence>
<protein>
    <submittedName>
        <fullName evidence="6">N-methyl-L-tryptophan oxidase</fullName>
        <ecNumber evidence="6">1.5.3.2</ecNumber>
    </submittedName>
</protein>
<keyword evidence="7" id="KW-1185">Reference proteome</keyword>
<evidence type="ECO:0000256" key="4">
    <source>
        <dbReference type="ARBA" id="ARBA00023002"/>
    </source>
</evidence>
<dbReference type="Proteomes" id="UP001526201">
    <property type="component" value="Unassembled WGS sequence"/>
</dbReference>
<dbReference type="InterPro" id="IPR006076">
    <property type="entry name" value="FAD-dep_OxRdtase"/>
</dbReference>
<evidence type="ECO:0000313" key="6">
    <source>
        <dbReference type="EMBL" id="MCV7225267.1"/>
    </source>
</evidence>
<accession>A0ABT3C712</accession>
<evidence type="ECO:0000313" key="7">
    <source>
        <dbReference type="Proteomes" id="UP001526201"/>
    </source>
</evidence>
<dbReference type="Pfam" id="PF01266">
    <property type="entry name" value="DAO"/>
    <property type="match status" value="1"/>
</dbReference>
<dbReference type="GO" id="GO:0050131">
    <property type="term" value="F:N-methyl-L-amino-acid oxidase activity"/>
    <property type="evidence" value="ECO:0007669"/>
    <property type="project" value="UniProtKB-EC"/>
</dbReference>